<name>A0ABP7LP93_9ACTN</name>
<gene>
    <name evidence="2" type="ORF">GCM10022207_87370</name>
</gene>
<feature type="region of interest" description="Disordered" evidence="1">
    <location>
        <begin position="1"/>
        <end position="51"/>
    </location>
</feature>
<dbReference type="Proteomes" id="UP001501563">
    <property type="component" value="Unassembled WGS sequence"/>
</dbReference>
<dbReference type="EMBL" id="BAAAZA010000056">
    <property type="protein sequence ID" value="GAA3904564.1"/>
    <property type="molecule type" value="Genomic_DNA"/>
</dbReference>
<reference evidence="3" key="1">
    <citation type="journal article" date="2019" name="Int. J. Syst. Evol. Microbiol.">
        <title>The Global Catalogue of Microorganisms (GCM) 10K type strain sequencing project: providing services to taxonomists for standard genome sequencing and annotation.</title>
        <authorList>
            <consortium name="The Broad Institute Genomics Platform"/>
            <consortium name="The Broad Institute Genome Sequencing Center for Infectious Disease"/>
            <person name="Wu L."/>
            <person name="Ma J."/>
        </authorList>
    </citation>
    <scope>NUCLEOTIDE SEQUENCE [LARGE SCALE GENOMIC DNA]</scope>
    <source>
        <strain evidence="3">JCM 16578</strain>
    </source>
</reference>
<feature type="compositionally biased region" description="Basic and acidic residues" evidence="1">
    <location>
        <begin position="42"/>
        <end position="51"/>
    </location>
</feature>
<keyword evidence="3" id="KW-1185">Reference proteome</keyword>
<evidence type="ECO:0000313" key="2">
    <source>
        <dbReference type="EMBL" id="GAA3904564.1"/>
    </source>
</evidence>
<proteinExistence type="predicted"/>
<protein>
    <submittedName>
        <fullName evidence="2">Uncharacterized protein</fullName>
    </submittedName>
</protein>
<accession>A0ABP7LP93</accession>
<organism evidence="2 3">
    <name type="scientific">Streptomyces lannensis</name>
    <dbReference type="NCBI Taxonomy" id="766498"/>
    <lineage>
        <taxon>Bacteria</taxon>
        <taxon>Bacillati</taxon>
        <taxon>Actinomycetota</taxon>
        <taxon>Actinomycetes</taxon>
        <taxon>Kitasatosporales</taxon>
        <taxon>Streptomycetaceae</taxon>
        <taxon>Streptomyces</taxon>
    </lineage>
</organism>
<sequence>MAVPFSGSTGAGSAKARSGAPLVGRAQDPRRDPQLEGIGAVQREDRDPVRL</sequence>
<evidence type="ECO:0000313" key="3">
    <source>
        <dbReference type="Proteomes" id="UP001501563"/>
    </source>
</evidence>
<evidence type="ECO:0000256" key="1">
    <source>
        <dbReference type="SAM" id="MobiDB-lite"/>
    </source>
</evidence>
<comment type="caution">
    <text evidence="2">The sequence shown here is derived from an EMBL/GenBank/DDBJ whole genome shotgun (WGS) entry which is preliminary data.</text>
</comment>